<name>A0AAV4IMN9_9GAST</name>
<dbReference type="EMBL" id="BMAT01009641">
    <property type="protein sequence ID" value="GFS10955.1"/>
    <property type="molecule type" value="Genomic_DNA"/>
</dbReference>
<evidence type="ECO:0000313" key="3">
    <source>
        <dbReference type="Proteomes" id="UP000762676"/>
    </source>
</evidence>
<feature type="region of interest" description="Disordered" evidence="1">
    <location>
        <begin position="27"/>
        <end position="79"/>
    </location>
</feature>
<keyword evidence="2" id="KW-0406">Ion transport</keyword>
<keyword evidence="2" id="KW-0813">Transport</keyword>
<sequence length="143" mass="16772">MEPDDMIEWTPFRLFTRESLFNIERRIAEEEAAKAPTESDDEDDDLDEPSQHEENLRPNPKLEASRKLPPSLEDYPPEFVGKPLEDLDEYYHNQKTFVVLNKDKLIFRFSATNAIFLLSPFNPIRRVAIYILVHPYPFCSVLS</sequence>
<dbReference type="InterPro" id="IPR043203">
    <property type="entry name" value="VGCC_Ca_Na"/>
</dbReference>
<dbReference type="GO" id="GO:0001518">
    <property type="term" value="C:voltage-gated sodium channel complex"/>
    <property type="evidence" value="ECO:0007669"/>
    <property type="project" value="TreeGrafter"/>
</dbReference>
<protein>
    <submittedName>
        <fullName evidence="2">Sodium channel protein type 2 subunit alpha</fullName>
    </submittedName>
</protein>
<dbReference type="Proteomes" id="UP000762676">
    <property type="component" value="Unassembled WGS sequence"/>
</dbReference>
<gene>
    <name evidence="2" type="ORF">ElyMa_004823300</name>
</gene>
<organism evidence="2 3">
    <name type="scientific">Elysia marginata</name>
    <dbReference type="NCBI Taxonomy" id="1093978"/>
    <lineage>
        <taxon>Eukaryota</taxon>
        <taxon>Metazoa</taxon>
        <taxon>Spiralia</taxon>
        <taxon>Lophotrochozoa</taxon>
        <taxon>Mollusca</taxon>
        <taxon>Gastropoda</taxon>
        <taxon>Heterobranchia</taxon>
        <taxon>Euthyneura</taxon>
        <taxon>Panpulmonata</taxon>
        <taxon>Sacoglossa</taxon>
        <taxon>Placobranchoidea</taxon>
        <taxon>Plakobranchidae</taxon>
        <taxon>Elysia</taxon>
    </lineage>
</organism>
<accession>A0AAV4IMN9</accession>
<dbReference type="GO" id="GO:0005248">
    <property type="term" value="F:voltage-gated sodium channel activity"/>
    <property type="evidence" value="ECO:0007669"/>
    <property type="project" value="TreeGrafter"/>
</dbReference>
<dbReference type="GO" id="GO:0019228">
    <property type="term" value="P:neuronal action potential"/>
    <property type="evidence" value="ECO:0007669"/>
    <property type="project" value="TreeGrafter"/>
</dbReference>
<proteinExistence type="predicted"/>
<evidence type="ECO:0000313" key="2">
    <source>
        <dbReference type="EMBL" id="GFS10955.1"/>
    </source>
</evidence>
<dbReference type="PANTHER" id="PTHR10037:SF288">
    <property type="entry name" value="SODIUM CHANNEL PROTEIN PARA"/>
    <property type="match status" value="1"/>
</dbReference>
<feature type="compositionally biased region" description="Acidic residues" evidence="1">
    <location>
        <begin position="38"/>
        <end position="48"/>
    </location>
</feature>
<dbReference type="PANTHER" id="PTHR10037">
    <property type="entry name" value="VOLTAGE-GATED CATION CHANNEL CALCIUM AND SODIUM"/>
    <property type="match status" value="1"/>
</dbReference>
<keyword evidence="2" id="KW-0407">Ion channel</keyword>
<dbReference type="AlphaFoldDB" id="A0AAV4IMN9"/>
<keyword evidence="3" id="KW-1185">Reference proteome</keyword>
<evidence type="ECO:0000256" key="1">
    <source>
        <dbReference type="SAM" id="MobiDB-lite"/>
    </source>
</evidence>
<dbReference type="GO" id="GO:0086010">
    <property type="term" value="P:membrane depolarization during action potential"/>
    <property type="evidence" value="ECO:0007669"/>
    <property type="project" value="TreeGrafter"/>
</dbReference>
<comment type="caution">
    <text evidence="2">The sequence shown here is derived from an EMBL/GenBank/DDBJ whole genome shotgun (WGS) entry which is preliminary data.</text>
</comment>
<reference evidence="2 3" key="1">
    <citation type="journal article" date="2021" name="Elife">
        <title>Chloroplast acquisition without the gene transfer in kleptoplastic sea slugs, Plakobranchus ocellatus.</title>
        <authorList>
            <person name="Maeda T."/>
            <person name="Takahashi S."/>
            <person name="Yoshida T."/>
            <person name="Shimamura S."/>
            <person name="Takaki Y."/>
            <person name="Nagai Y."/>
            <person name="Toyoda A."/>
            <person name="Suzuki Y."/>
            <person name="Arimoto A."/>
            <person name="Ishii H."/>
            <person name="Satoh N."/>
            <person name="Nishiyama T."/>
            <person name="Hasebe M."/>
            <person name="Maruyama T."/>
            <person name="Minagawa J."/>
            <person name="Obokata J."/>
            <person name="Shigenobu S."/>
        </authorList>
    </citation>
    <scope>NUCLEOTIDE SEQUENCE [LARGE SCALE GENOMIC DNA]</scope>
</reference>